<keyword evidence="3" id="KW-0238">DNA-binding</keyword>
<dbReference type="EMBL" id="CP065668">
    <property type="protein sequence ID" value="QPS06650.1"/>
    <property type="molecule type" value="Genomic_DNA"/>
</dbReference>
<dbReference type="Pfam" id="PF12833">
    <property type="entry name" value="HTH_18"/>
    <property type="match status" value="1"/>
</dbReference>
<proteinExistence type="predicted"/>
<dbReference type="InterPro" id="IPR003313">
    <property type="entry name" value="AraC-bd"/>
</dbReference>
<accession>A0A7T2VZ31</accession>
<dbReference type="PANTHER" id="PTHR11019:SF159">
    <property type="entry name" value="TRANSCRIPTIONAL REGULATOR-RELATED"/>
    <property type="match status" value="1"/>
</dbReference>
<dbReference type="AlphaFoldDB" id="A0A7T2VZ31"/>
<organism evidence="7 8">
    <name type="scientific">Delftia acidovorans</name>
    <name type="common">Pseudomonas acidovorans</name>
    <name type="synonym">Comamonas acidovorans</name>
    <dbReference type="NCBI Taxonomy" id="80866"/>
    <lineage>
        <taxon>Bacteria</taxon>
        <taxon>Pseudomonadati</taxon>
        <taxon>Pseudomonadota</taxon>
        <taxon>Betaproteobacteria</taxon>
        <taxon>Burkholderiales</taxon>
        <taxon>Comamonadaceae</taxon>
        <taxon>Delftia</taxon>
    </lineage>
</organism>
<feature type="region of interest" description="Disordered" evidence="5">
    <location>
        <begin position="329"/>
        <end position="349"/>
    </location>
</feature>
<reference evidence="7 8" key="1">
    <citation type="submission" date="2020-12" db="EMBL/GenBank/DDBJ databases">
        <title>FDA dAtabase for Regulatory Grade micrObial Sequences (FDA-ARGOS): Supporting development and validation of Infectious Disease Dx tests.</title>
        <authorList>
            <person name="Sproer C."/>
            <person name="Gronow S."/>
            <person name="Severitt S."/>
            <person name="Schroder I."/>
            <person name="Tallon L."/>
            <person name="Sadzewicz L."/>
            <person name="Zhao X."/>
            <person name="Boylan J."/>
            <person name="Ott S."/>
            <person name="Bowen H."/>
            <person name="Vavikolanu K."/>
            <person name="Mehta A."/>
            <person name="Aluvathingal J."/>
            <person name="Nadendla S."/>
            <person name="Lowell S."/>
            <person name="Myers T."/>
            <person name="Yan Y."/>
            <person name="Sichtig H."/>
        </authorList>
    </citation>
    <scope>NUCLEOTIDE SEQUENCE [LARGE SCALE GENOMIC DNA]</scope>
    <source>
        <strain evidence="7 8">FDAARGOS_909</strain>
    </source>
</reference>
<dbReference type="Pfam" id="PF02311">
    <property type="entry name" value="AraC_binding"/>
    <property type="match status" value="1"/>
</dbReference>
<evidence type="ECO:0000256" key="3">
    <source>
        <dbReference type="ARBA" id="ARBA00023125"/>
    </source>
</evidence>
<evidence type="ECO:0000313" key="7">
    <source>
        <dbReference type="EMBL" id="QPS06650.1"/>
    </source>
</evidence>
<feature type="region of interest" description="Disordered" evidence="5">
    <location>
        <begin position="1"/>
        <end position="22"/>
    </location>
</feature>
<dbReference type="Gene3D" id="1.10.10.60">
    <property type="entry name" value="Homeodomain-like"/>
    <property type="match status" value="2"/>
</dbReference>
<dbReference type="SMART" id="SM00342">
    <property type="entry name" value="HTH_ARAC"/>
    <property type="match status" value="1"/>
</dbReference>
<dbReference type="InterPro" id="IPR011051">
    <property type="entry name" value="RmlC_Cupin_sf"/>
</dbReference>
<evidence type="ECO:0000256" key="1">
    <source>
        <dbReference type="ARBA" id="ARBA00022491"/>
    </source>
</evidence>
<dbReference type="RefSeq" id="WP_197954250.1">
    <property type="nucleotide sequence ID" value="NZ_CP065668.1"/>
</dbReference>
<evidence type="ECO:0000256" key="2">
    <source>
        <dbReference type="ARBA" id="ARBA00023015"/>
    </source>
</evidence>
<keyword evidence="4" id="KW-0804">Transcription</keyword>
<dbReference type="SUPFAM" id="SSF51182">
    <property type="entry name" value="RmlC-like cupins"/>
    <property type="match status" value="1"/>
</dbReference>
<dbReference type="Gene3D" id="2.60.120.10">
    <property type="entry name" value="Jelly Rolls"/>
    <property type="match status" value="1"/>
</dbReference>
<dbReference type="GO" id="GO:0043565">
    <property type="term" value="F:sequence-specific DNA binding"/>
    <property type="evidence" value="ECO:0007669"/>
    <property type="project" value="InterPro"/>
</dbReference>
<evidence type="ECO:0000256" key="5">
    <source>
        <dbReference type="SAM" id="MobiDB-lite"/>
    </source>
</evidence>
<dbReference type="CDD" id="cd06124">
    <property type="entry name" value="cupin_NimR-like_N"/>
    <property type="match status" value="1"/>
</dbReference>
<dbReference type="GO" id="GO:0003700">
    <property type="term" value="F:DNA-binding transcription factor activity"/>
    <property type="evidence" value="ECO:0007669"/>
    <property type="project" value="InterPro"/>
</dbReference>
<evidence type="ECO:0000259" key="6">
    <source>
        <dbReference type="PROSITE" id="PS01124"/>
    </source>
</evidence>
<dbReference type="PANTHER" id="PTHR11019">
    <property type="entry name" value="HTH-TYPE TRANSCRIPTIONAL REGULATOR NIMR"/>
    <property type="match status" value="1"/>
</dbReference>
<dbReference type="InterPro" id="IPR018060">
    <property type="entry name" value="HTH_AraC"/>
</dbReference>
<dbReference type="PROSITE" id="PS01124">
    <property type="entry name" value="HTH_ARAC_FAMILY_2"/>
    <property type="match status" value="1"/>
</dbReference>
<evidence type="ECO:0000313" key="8">
    <source>
        <dbReference type="Proteomes" id="UP000594778"/>
    </source>
</evidence>
<keyword evidence="2" id="KW-0805">Transcription regulation</keyword>
<name>A0A7T2VZ31_DELAC</name>
<feature type="domain" description="HTH araC/xylS-type" evidence="6">
    <location>
        <begin position="221"/>
        <end position="320"/>
    </location>
</feature>
<dbReference type="Proteomes" id="UP000594778">
    <property type="component" value="Chromosome"/>
</dbReference>
<evidence type="ECO:0000256" key="4">
    <source>
        <dbReference type="ARBA" id="ARBA00023163"/>
    </source>
</evidence>
<keyword evidence="1" id="KW-0678">Repressor</keyword>
<sequence>MPKPVSTPGTPAHTLADTSAGTLPSACPAAALRSARKARPMEPVEALHPHLFVPTPQRPVRAKQHRLSARTRVIPHSHSWAQIAISLDGVLHLSAPQGTLIAPPSKAVWIPPGLVHAVAMVEEADLVSIYVLQDDPAQGPVLPDHPYCGVACNPQDWARCRVLEVSPLMRELITALPKQSDDQPAPDAATLQREHHLSALLLEELRRASEVHLGVNMPQDKRLRMLCEAVVADPTQHESLADWAADTGASPRTVARLFQQQLGCSFTAWRQQVVLAHGLSLAARGLPIQQIAAELGYSPSAFSAMVHRTVGMPPARFFGQQAGAAAHRAGTGAVSRPPMDHQRAIVSSR</sequence>
<dbReference type="InterPro" id="IPR014710">
    <property type="entry name" value="RmlC-like_jellyroll"/>
</dbReference>
<gene>
    <name evidence="7" type="ORF">I6G66_20365</name>
</gene>
<protein>
    <submittedName>
        <fullName evidence="7">Helix-turn-helix transcriptional regulator</fullName>
    </submittedName>
</protein>
<dbReference type="FunFam" id="1.10.10.60:FF:000132">
    <property type="entry name" value="AraC family transcriptional regulator"/>
    <property type="match status" value="1"/>
</dbReference>